<comment type="caution">
    <text evidence="1">The sequence shown here is derived from an EMBL/GenBank/DDBJ whole genome shotgun (WGS) entry which is preliminary data.</text>
</comment>
<gene>
    <name evidence="1" type="primary">thlr</name>
    <name evidence="1" type="ORF">rsdtw13_26130</name>
</gene>
<protein>
    <submittedName>
        <fullName evidence="1">TetR family transcriptional regulator</fullName>
    </submittedName>
</protein>
<reference evidence="1" key="1">
    <citation type="journal article" date="2025" name="Int. J. Syst. Evol. Microbiol.">
        <title>Inconstantimicrobium mannanitabidum sp. nov., a novel member of the family Clostridiaceae isolated from anoxic soil under the treatment of reductive soil disinfestation.</title>
        <authorList>
            <person name="Ueki A."/>
            <person name="Tonouchi A."/>
            <person name="Honma S."/>
            <person name="Kaku N."/>
            <person name="Ueki K."/>
        </authorList>
    </citation>
    <scope>NUCLEOTIDE SEQUENCE</scope>
    <source>
        <strain evidence="1">TW13</strain>
    </source>
</reference>
<proteinExistence type="predicted"/>
<dbReference type="EMBL" id="BROD01000001">
    <property type="protein sequence ID" value="GKX67355.1"/>
    <property type="molecule type" value="Genomic_DNA"/>
</dbReference>
<organism evidence="1 2">
    <name type="scientific">Inconstantimicrobium mannanitabidum</name>
    <dbReference type="NCBI Taxonomy" id="1604901"/>
    <lineage>
        <taxon>Bacteria</taxon>
        <taxon>Bacillati</taxon>
        <taxon>Bacillota</taxon>
        <taxon>Clostridia</taxon>
        <taxon>Eubacteriales</taxon>
        <taxon>Clostridiaceae</taxon>
        <taxon>Inconstantimicrobium</taxon>
    </lineage>
</organism>
<evidence type="ECO:0000313" key="1">
    <source>
        <dbReference type="EMBL" id="GKX67355.1"/>
    </source>
</evidence>
<evidence type="ECO:0000313" key="2">
    <source>
        <dbReference type="Proteomes" id="UP001058074"/>
    </source>
</evidence>
<keyword evidence="2" id="KW-1185">Reference proteome</keyword>
<accession>A0ACB5RE18</accession>
<dbReference type="Proteomes" id="UP001058074">
    <property type="component" value="Unassembled WGS sequence"/>
</dbReference>
<sequence length="196" mass="22304">MGKNTKGEQTKNKIIECAADLFFKNGYNATGINDILKITGLPKGSFYFHFASKKELAIQVDLYFEKQLATWILSTAKGRNWEEFIIALVEDMISGANQGTYFGCPLTTLGQELAFVEPDIAKYYNDSLKKILYVFNSVLERSGIPKEKISVLANRVFVMYEGYLVCFRISKDTKVLEAMRDELIMVYKSHLESDCK</sequence>
<name>A0ACB5RE18_9CLOT</name>